<dbReference type="EMBL" id="VFOP01000001">
    <property type="protein sequence ID" value="TQL51850.1"/>
    <property type="molecule type" value="Genomic_DNA"/>
</dbReference>
<evidence type="ECO:0000313" key="2">
    <source>
        <dbReference type="Proteomes" id="UP000319516"/>
    </source>
</evidence>
<dbReference type="Gene3D" id="3.30.300.30">
    <property type="match status" value="1"/>
</dbReference>
<organism evidence="1 2">
    <name type="scientific">Ornithinicoccus hortensis</name>
    <dbReference type="NCBI Taxonomy" id="82346"/>
    <lineage>
        <taxon>Bacteria</taxon>
        <taxon>Bacillati</taxon>
        <taxon>Actinomycetota</taxon>
        <taxon>Actinomycetes</taxon>
        <taxon>Micrococcales</taxon>
        <taxon>Intrasporangiaceae</taxon>
        <taxon>Ornithinicoccus</taxon>
    </lineage>
</organism>
<gene>
    <name evidence="1" type="ORF">FB467_3017</name>
</gene>
<dbReference type="AlphaFoldDB" id="A0A542YUV6"/>
<protein>
    <recommendedName>
        <fullName evidence="3">AMP-binding enzyme</fullName>
    </recommendedName>
</protein>
<proteinExistence type="predicted"/>
<accession>A0A542YUV6</accession>
<evidence type="ECO:0008006" key="3">
    <source>
        <dbReference type="Google" id="ProtNLM"/>
    </source>
</evidence>
<keyword evidence="2" id="KW-1185">Reference proteome</keyword>
<dbReference type="Proteomes" id="UP000319516">
    <property type="component" value="Unassembled WGS sequence"/>
</dbReference>
<comment type="caution">
    <text evidence="1">The sequence shown here is derived from an EMBL/GenBank/DDBJ whole genome shotgun (WGS) entry which is preliminary data.</text>
</comment>
<dbReference type="SUPFAM" id="SSF56801">
    <property type="entry name" value="Acetyl-CoA synthetase-like"/>
    <property type="match status" value="1"/>
</dbReference>
<evidence type="ECO:0000313" key="1">
    <source>
        <dbReference type="EMBL" id="TQL51850.1"/>
    </source>
</evidence>
<sequence length="38" mass="4447">MRERIAPYKYSREVWLLPEPPKGPTGKILRREVRAPVG</sequence>
<dbReference type="InterPro" id="IPR045851">
    <property type="entry name" value="AMP-bd_C_sf"/>
</dbReference>
<name>A0A542YUV6_9MICO</name>
<reference evidence="1 2" key="1">
    <citation type="submission" date="2019-06" db="EMBL/GenBank/DDBJ databases">
        <title>Sequencing the genomes of 1000 actinobacteria strains.</title>
        <authorList>
            <person name="Klenk H.-P."/>
        </authorList>
    </citation>
    <scope>NUCLEOTIDE SEQUENCE [LARGE SCALE GENOMIC DNA]</scope>
    <source>
        <strain evidence="1 2">DSM 12335</strain>
    </source>
</reference>